<accession>A0A4R9FM96</accession>
<dbReference type="SUPFAM" id="SSF46689">
    <property type="entry name" value="Homeodomain-like"/>
    <property type="match status" value="1"/>
</dbReference>
<evidence type="ECO:0000256" key="4">
    <source>
        <dbReference type="SAM" id="Phobius"/>
    </source>
</evidence>
<dbReference type="GO" id="GO:0003700">
    <property type="term" value="F:DNA-binding transcription factor activity"/>
    <property type="evidence" value="ECO:0007669"/>
    <property type="project" value="InterPro"/>
</dbReference>
<dbReference type="Gene3D" id="1.10.10.60">
    <property type="entry name" value="Homeodomain-like"/>
    <property type="match status" value="1"/>
</dbReference>
<dbReference type="InterPro" id="IPR018060">
    <property type="entry name" value="HTH_AraC"/>
</dbReference>
<feature type="transmembrane region" description="Helical" evidence="4">
    <location>
        <begin position="134"/>
        <end position="158"/>
    </location>
</feature>
<dbReference type="InterPro" id="IPR009057">
    <property type="entry name" value="Homeodomain-like_sf"/>
</dbReference>
<dbReference type="GO" id="GO:0043565">
    <property type="term" value="F:sequence-specific DNA binding"/>
    <property type="evidence" value="ECO:0007669"/>
    <property type="project" value="InterPro"/>
</dbReference>
<feature type="transmembrane region" description="Helical" evidence="4">
    <location>
        <begin position="45"/>
        <end position="65"/>
    </location>
</feature>
<sequence length="402" mass="46159">MLTFISEFLNRFADFLHMAGIVICLLIGLERLFQARKHIQNLQYAAVFISVSSFQLLAKIIGFEARTGSHNAIAETAYINAYFGILIFSCLMLRMLIRRSIGYQNHPKAILINLSQSLAIMLLLNLTIRENLQIILYCDQICLLISTFTFIETVVIYFKDGLSRVYINACAIALLASICNLLDLVGVMYSDPILLKIADSIPSLLIIYFYFLAVNFPEAIEEEFIGARISRIYGYEGPREIIQDYSDELQASSSERDDLNILYGIDLIQVENKIQRFIDEKVFLQEELRLQDFSAYVGVTLHQISYYLNKYKKISYTDFINKLRIQEAYQKILQNANKNLIEIGLECGFNSDSSFRRACIRFTGLSPKKLKKEIWKHGTPIENKAKSITEENKTEKLESNSQ</sequence>
<feature type="transmembrane region" description="Helical" evidence="4">
    <location>
        <begin position="15"/>
        <end position="33"/>
    </location>
</feature>
<reference evidence="6" key="1">
    <citation type="journal article" date="2019" name="PLoS Negl. Trop. Dis.">
        <title>Revisiting the worldwide diversity of Leptospira species in the environment.</title>
        <authorList>
            <person name="Vincent A.T."/>
            <person name="Schiettekatte O."/>
            <person name="Bourhy P."/>
            <person name="Veyrier F.J."/>
            <person name="Picardeau M."/>
        </authorList>
    </citation>
    <scope>NUCLEOTIDE SEQUENCE [LARGE SCALE GENOMIC DNA]</scope>
    <source>
        <strain evidence="6">SSS9</strain>
    </source>
</reference>
<evidence type="ECO:0000256" key="1">
    <source>
        <dbReference type="ARBA" id="ARBA00023015"/>
    </source>
</evidence>
<dbReference type="PROSITE" id="PS01124">
    <property type="entry name" value="HTH_ARAC_FAMILY_2"/>
    <property type="match status" value="1"/>
</dbReference>
<proteinExistence type="predicted"/>
<evidence type="ECO:0000313" key="7">
    <source>
        <dbReference type="Proteomes" id="UP000297453"/>
    </source>
</evidence>
<dbReference type="OrthoDB" id="9776971at2"/>
<gene>
    <name evidence="6" type="ORF">EHO59_17050</name>
</gene>
<keyword evidence="7" id="KW-1185">Reference proteome</keyword>
<evidence type="ECO:0000256" key="2">
    <source>
        <dbReference type="ARBA" id="ARBA00023125"/>
    </source>
</evidence>
<dbReference type="Proteomes" id="UP000297453">
    <property type="component" value="Unassembled WGS sequence"/>
</dbReference>
<evidence type="ECO:0000313" key="6">
    <source>
        <dbReference type="EMBL" id="TGJ99553.1"/>
    </source>
</evidence>
<dbReference type="SMART" id="SM00342">
    <property type="entry name" value="HTH_ARAC"/>
    <property type="match status" value="1"/>
</dbReference>
<keyword evidence="3" id="KW-0804">Transcription</keyword>
<dbReference type="AlphaFoldDB" id="A0A4R9FM96"/>
<dbReference type="RefSeq" id="WP_135589645.1">
    <property type="nucleotide sequence ID" value="NZ_RQEP01000019.1"/>
</dbReference>
<dbReference type="PANTHER" id="PTHR43280">
    <property type="entry name" value="ARAC-FAMILY TRANSCRIPTIONAL REGULATOR"/>
    <property type="match status" value="1"/>
</dbReference>
<feature type="domain" description="HTH araC/xylS-type" evidence="5">
    <location>
        <begin position="272"/>
        <end position="373"/>
    </location>
</feature>
<feature type="transmembrane region" description="Helical" evidence="4">
    <location>
        <begin position="77"/>
        <end position="97"/>
    </location>
</feature>
<dbReference type="PANTHER" id="PTHR43280:SF29">
    <property type="entry name" value="ARAC-FAMILY TRANSCRIPTIONAL REGULATOR"/>
    <property type="match status" value="1"/>
</dbReference>
<feature type="transmembrane region" description="Helical" evidence="4">
    <location>
        <begin position="165"/>
        <end position="189"/>
    </location>
</feature>
<comment type="caution">
    <text evidence="6">The sequence shown here is derived from an EMBL/GenBank/DDBJ whole genome shotgun (WGS) entry which is preliminary data.</text>
</comment>
<keyword evidence="4" id="KW-1133">Transmembrane helix</keyword>
<name>A0A4R9FM96_9LEPT</name>
<dbReference type="Pfam" id="PF12833">
    <property type="entry name" value="HTH_18"/>
    <property type="match status" value="1"/>
</dbReference>
<keyword evidence="4" id="KW-0812">Transmembrane</keyword>
<keyword evidence="1" id="KW-0805">Transcription regulation</keyword>
<dbReference type="EMBL" id="RQEP01000019">
    <property type="protein sequence ID" value="TGJ99553.1"/>
    <property type="molecule type" value="Genomic_DNA"/>
</dbReference>
<keyword evidence="2" id="KW-0238">DNA-binding</keyword>
<protein>
    <submittedName>
        <fullName evidence="6">AraC family transcriptional regulator</fullName>
    </submittedName>
</protein>
<evidence type="ECO:0000259" key="5">
    <source>
        <dbReference type="PROSITE" id="PS01124"/>
    </source>
</evidence>
<keyword evidence="4" id="KW-0472">Membrane</keyword>
<organism evidence="6 7">
    <name type="scientific">Leptospira semungkisensis</name>
    <dbReference type="NCBI Taxonomy" id="2484985"/>
    <lineage>
        <taxon>Bacteria</taxon>
        <taxon>Pseudomonadati</taxon>
        <taxon>Spirochaetota</taxon>
        <taxon>Spirochaetia</taxon>
        <taxon>Leptospirales</taxon>
        <taxon>Leptospiraceae</taxon>
        <taxon>Leptospira</taxon>
    </lineage>
</organism>
<feature type="transmembrane region" description="Helical" evidence="4">
    <location>
        <begin position="109"/>
        <end position="128"/>
    </location>
</feature>
<evidence type="ECO:0000256" key="3">
    <source>
        <dbReference type="ARBA" id="ARBA00023163"/>
    </source>
</evidence>